<gene>
    <name evidence="1" type="ORF">BI350_14010</name>
</gene>
<name>A0A1D8JIK5_9BACL</name>
<protein>
    <recommendedName>
        <fullName evidence="3">YhjD</fullName>
    </recommendedName>
</protein>
<dbReference type="AlphaFoldDB" id="A0A1D8JIK5"/>
<dbReference type="InterPro" id="IPR058600">
    <property type="entry name" value="YhjD-like"/>
</dbReference>
<dbReference type="KEGG" id="surl:BI350_14010"/>
<dbReference type="RefSeq" id="WP_075528704.1">
    <property type="nucleotide sequence ID" value="NZ_CP017560.1"/>
</dbReference>
<organism evidence="1 2">
    <name type="scientific">Sporosarcina ureilytica</name>
    <dbReference type="NCBI Taxonomy" id="298596"/>
    <lineage>
        <taxon>Bacteria</taxon>
        <taxon>Bacillati</taxon>
        <taxon>Bacillota</taxon>
        <taxon>Bacilli</taxon>
        <taxon>Bacillales</taxon>
        <taxon>Caryophanaceae</taxon>
        <taxon>Sporosarcina</taxon>
    </lineage>
</organism>
<evidence type="ECO:0000313" key="2">
    <source>
        <dbReference type="Proteomes" id="UP000185746"/>
    </source>
</evidence>
<sequence>MALIPPEALPYIERMIYLPMVLIVLEKDRKIVEDGKFKLKRPYIQLVDEVIKTAQAELQETMIYLQRHHIKVTRGKTDDTFTEYVFLYGGYEEQRRYLNVRLRNKTEELLTSYFCATKYFTKTGH</sequence>
<dbReference type="EMBL" id="CP017560">
    <property type="protein sequence ID" value="AOV08539.1"/>
    <property type="molecule type" value="Genomic_DNA"/>
</dbReference>
<evidence type="ECO:0008006" key="3">
    <source>
        <dbReference type="Google" id="ProtNLM"/>
    </source>
</evidence>
<accession>A0A1D8JIK5</accession>
<dbReference type="Pfam" id="PF26325">
    <property type="entry name" value="YhjD"/>
    <property type="match status" value="1"/>
</dbReference>
<proteinExistence type="predicted"/>
<keyword evidence="2" id="KW-1185">Reference proteome</keyword>
<dbReference type="Proteomes" id="UP000185746">
    <property type="component" value="Chromosome"/>
</dbReference>
<evidence type="ECO:0000313" key="1">
    <source>
        <dbReference type="EMBL" id="AOV08539.1"/>
    </source>
</evidence>
<reference evidence="1 2" key="1">
    <citation type="submission" date="2016-09" db="EMBL/GenBank/DDBJ databases">
        <title>Complete genome sequence of the Lysinibacillus sphaericus LMG 22257, a specie of Bacillus with ureolytic activity that can effectively biodeposit calcium carbonate.</title>
        <authorList>
            <person name="Yan W."/>
        </authorList>
    </citation>
    <scope>NUCLEOTIDE SEQUENCE [LARGE SCALE GENOMIC DNA]</scope>
    <source>
        <strain evidence="1 2">LMG 22257</strain>
    </source>
</reference>